<dbReference type="GO" id="GO:0005743">
    <property type="term" value="C:mitochondrial inner membrane"/>
    <property type="evidence" value="ECO:0007669"/>
    <property type="project" value="TreeGrafter"/>
</dbReference>
<dbReference type="InterPro" id="IPR036640">
    <property type="entry name" value="ABC1_TM_sf"/>
</dbReference>
<evidence type="ECO:0000256" key="3">
    <source>
        <dbReference type="ARBA" id="ARBA00022448"/>
    </source>
</evidence>
<dbReference type="SUPFAM" id="SSF90123">
    <property type="entry name" value="ABC transporter transmembrane region"/>
    <property type="match status" value="2"/>
</dbReference>
<keyword evidence="17" id="KW-1185">Reference proteome</keyword>
<evidence type="ECO:0000256" key="5">
    <source>
        <dbReference type="ARBA" id="ARBA00022737"/>
    </source>
</evidence>
<evidence type="ECO:0000259" key="14">
    <source>
        <dbReference type="PROSITE" id="PS50893"/>
    </source>
</evidence>
<keyword evidence="9 13" id="KW-1133">Transmembrane helix</keyword>
<dbReference type="PROSITE" id="PS50893">
    <property type="entry name" value="ABC_TRANSPORTER_2"/>
    <property type="match status" value="2"/>
</dbReference>
<dbReference type="InterPro" id="IPR039421">
    <property type="entry name" value="Type_1_exporter"/>
</dbReference>
<dbReference type="InterPro" id="IPR003439">
    <property type="entry name" value="ABC_transporter-like_ATP-bd"/>
</dbReference>
<dbReference type="FunFam" id="3.40.50.300:FF:000479">
    <property type="entry name" value="Multidrug resistance protein 1A"/>
    <property type="match status" value="2"/>
</dbReference>
<protein>
    <submittedName>
        <fullName evidence="16">Uncharacterized protein</fullName>
    </submittedName>
</protein>
<dbReference type="SMART" id="SM00382">
    <property type="entry name" value="AAA"/>
    <property type="match status" value="2"/>
</dbReference>
<gene>
    <name evidence="16" type="ORF">NDU88_006185</name>
</gene>
<feature type="transmembrane region" description="Helical" evidence="13">
    <location>
        <begin position="733"/>
        <end position="756"/>
    </location>
</feature>
<dbReference type="PROSITE" id="PS00211">
    <property type="entry name" value="ABC_TRANSPORTER_1"/>
    <property type="match status" value="2"/>
</dbReference>
<feature type="transmembrane region" description="Helical" evidence="13">
    <location>
        <begin position="16"/>
        <end position="39"/>
    </location>
</feature>
<dbReference type="Proteomes" id="UP001066276">
    <property type="component" value="Chromosome 10"/>
</dbReference>
<keyword evidence="10 13" id="KW-0472">Membrane</keyword>
<keyword evidence="8" id="KW-1278">Translocase</keyword>
<evidence type="ECO:0000256" key="1">
    <source>
        <dbReference type="ARBA" id="ARBA00004141"/>
    </source>
</evidence>
<accession>A0AAV7MC58</accession>
<feature type="domain" description="ABC transmembrane type-1" evidence="15">
    <location>
        <begin position="692"/>
        <end position="945"/>
    </location>
</feature>
<evidence type="ECO:0000256" key="10">
    <source>
        <dbReference type="ARBA" id="ARBA00023136"/>
    </source>
</evidence>
<feature type="domain" description="ABC transporter" evidence="14">
    <location>
        <begin position="361"/>
        <end position="597"/>
    </location>
</feature>
<dbReference type="GO" id="GO:0016887">
    <property type="term" value="F:ATP hydrolysis activity"/>
    <property type="evidence" value="ECO:0007669"/>
    <property type="project" value="InterPro"/>
</dbReference>
<feature type="transmembrane region" description="Helical" evidence="13">
    <location>
        <begin position="927"/>
        <end position="944"/>
    </location>
</feature>
<dbReference type="EMBL" id="JANPWB010000014">
    <property type="protein sequence ID" value="KAJ1101112.1"/>
    <property type="molecule type" value="Genomic_DNA"/>
</dbReference>
<dbReference type="FunFam" id="1.20.1560.10:FF:000018">
    <property type="entry name" value="ATP-binding cassette subfamily B member 11"/>
    <property type="match status" value="1"/>
</dbReference>
<evidence type="ECO:0000256" key="12">
    <source>
        <dbReference type="SAM" id="MobiDB-lite"/>
    </source>
</evidence>
<dbReference type="Pfam" id="PF00664">
    <property type="entry name" value="ABC_membrane"/>
    <property type="match status" value="2"/>
</dbReference>
<feature type="transmembrane region" description="Helical" evidence="13">
    <location>
        <begin position="259"/>
        <end position="282"/>
    </location>
</feature>
<dbReference type="CDD" id="cd18577">
    <property type="entry name" value="ABC_6TM_Pgp_ABCB1_D1_like"/>
    <property type="match status" value="1"/>
</dbReference>
<evidence type="ECO:0000256" key="11">
    <source>
        <dbReference type="ARBA" id="ARBA00023180"/>
    </source>
</evidence>
<dbReference type="PANTHER" id="PTHR43394:SF20">
    <property type="entry name" value="ATP BINDING CASSETTE SUBFAMILY B MEMBER 5"/>
    <property type="match status" value="1"/>
</dbReference>
<evidence type="ECO:0000256" key="4">
    <source>
        <dbReference type="ARBA" id="ARBA00022692"/>
    </source>
</evidence>
<dbReference type="InterPro" id="IPR003593">
    <property type="entry name" value="AAA+_ATPase"/>
</dbReference>
<feature type="transmembrane region" description="Helical" evidence="13">
    <location>
        <begin position="688"/>
        <end position="713"/>
    </location>
</feature>
<feature type="region of interest" description="Disordered" evidence="12">
    <location>
        <begin position="652"/>
        <end position="671"/>
    </location>
</feature>
<comment type="subcellular location">
    <subcellularLocation>
        <location evidence="1">Membrane</location>
        <topology evidence="1">Multi-pass membrane protein</topology>
    </subcellularLocation>
</comment>
<feature type="transmembrane region" description="Helical" evidence="13">
    <location>
        <begin position="812"/>
        <end position="830"/>
    </location>
</feature>
<keyword evidence="7" id="KW-0067">ATP-binding</keyword>
<feature type="compositionally biased region" description="Basic residues" evidence="12">
    <location>
        <begin position="652"/>
        <end position="663"/>
    </location>
</feature>
<name>A0AAV7MC58_PLEWA</name>
<evidence type="ECO:0000313" key="17">
    <source>
        <dbReference type="Proteomes" id="UP001066276"/>
    </source>
</evidence>
<evidence type="ECO:0000256" key="13">
    <source>
        <dbReference type="SAM" id="Phobius"/>
    </source>
</evidence>
<dbReference type="Pfam" id="PF00005">
    <property type="entry name" value="ABC_tran"/>
    <property type="match status" value="2"/>
</dbReference>
<evidence type="ECO:0000256" key="8">
    <source>
        <dbReference type="ARBA" id="ARBA00022967"/>
    </source>
</evidence>
<keyword evidence="3" id="KW-0813">Transport</keyword>
<keyword evidence="11" id="KW-0325">Glycoprotein</keyword>
<dbReference type="CDD" id="cd03249">
    <property type="entry name" value="ABC_MTABC3_MDL1_MDL2"/>
    <property type="match status" value="1"/>
</dbReference>
<dbReference type="GO" id="GO:0090374">
    <property type="term" value="P:oligopeptide export from mitochondrion"/>
    <property type="evidence" value="ECO:0007669"/>
    <property type="project" value="TreeGrafter"/>
</dbReference>
<keyword evidence="5" id="KW-0677">Repeat</keyword>
<keyword evidence="4 13" id="KW-0812">Transmembrane</keyword>
<feature type="domain" description="ABC transporter" evidence="14">
    <location>
        <begin position="1014"/>
        <end position="1211"/>
    </location>
</feature>
<keyword evidence="6" id="KW-0547">Nucleotide-binding</keyword>
<organism evidence="16 17">
    <name type="scientific">Pleurodeles waltl</name>
    <name type="common">Iberian ribbed newt</name>
    <dbReference type="NCBI Taxonomy" id="8319"/>
    <lineage>
        <taxon>Eukaryota</taxon>
        <taxon>Metazoa</taxon>
        <taxon>Chordata</taxon>
        <taxon>Craniata</taxon>
        <taxon>Vertebrata</taxon>
        <taxon>Euteleostomi</taxon>
        <taxon>Amphibia</taxon>
        <taxon>Batrachia</taxon>
        <taxon>Caudata</taxon>
        <taxon>Salamandroidea</taxon>
        <taxon>Salamandridae</taxon>
        <taxon>Pleurodelinae</taxon>
        <taxon>Pleurodeles</taxon>
    </lineage>
</organism>
<reference evidence="16" key="1">
    <citation type="journal article" date="2022" name="bioRxiv">
        <title>Sequencing and chromosome-scale assembly of the giantPleurodeles waltlgenome.</title>
        <authorList>
            <person name="Brown T."/>
            <person name="Elewa A."/>
            <person name="Iarovenko S."/>
            <person name="Subramanian E."/>
            <person name="Araus A.J."/>
            <person name="Petzold A."/>
            <person name="Susuki M."/>
            <person name="Suzuki K.-i.T."/>
            <person name="Hayashi T."/>
            <person name="Toyoda A."/>
            <person name="Oliveira C."/>
            <person name="Osipova E."/>
            <person name="Leigh N.D."/>
            <person name="Simon A."/>
            <person name="Yun M.H."/>
        </authorList>
    </citation>
    <scope>NUCLEOTIDE SEQUENCE</scope>
    <source>
        <strain evidence="16">20211129_DDA</strain>
        <tissue evidence="16">Liver</tissue>
    </source>
</reference>
<dbReference type="GO" id="GO:0005524">
    <property type="term" value="F:ATP binding"/>
    <property type="evidence" value="ECO:0007669"/>
    <property type="project" value="UniProtKB-KW"/>
</dbReference>
<dbReference type="AlphaFoldDB" id="A0AAV7MC58"/>
<dbReference type="Gene3D" id="1.20.1560.10">
    <property type="entry name" value="ABC transporter type 1, transmembrane domain"/>
    <property type="match status" value="2"/>
</dbReference>
<feature type="transmembrane region" description="Helical" evidence="13">
    <location>
        <begin position="836"/>
        <end position="853"/>
    </location>
</feature>
<feature type="transmembrane region" description="Helical" evidence="13">
    <location>
        <begin position="81"/>
        <end position="107"/>
    </location>
</feature>
<evidence type="ECO:0000256" key="7">
    <source>
        <dbReference type="ARBA" id="ARBA00022840"/>
    </source>
</evidence>
<dbReference type="Gene3D" id="3.40.50.300">
    <property type="entry name" value="P-loop containing nucleotide triphosphate hydrolases"/>
    <property type="match status" value="2"/>
</dbReference>
<evidence type="ECO:0000256" key="9">
    <source>
        <dbReference type="ARBA" id="ARBA00022989"/>
    </source>
</evidence>
<dbReference type="InterPro" id="IPR027417">
    <property type="entry name" value="P-loop_NTPase"/>
</dbReference>
<dbReference type="CDD" id="cd18578">
    <property type="entry name" value="ABC_6TM_Pgp_ABCB1_D2_like"/>
    <property type="match status" value="1"/>
</dbReference>
<dbReference type="GO" id="GO:0015421">
    <property type="term" value="F:ABC-type oligopeptide transporter activity"/>
    <property type="evidence" value="ECO:0007669"/>
    <property type="project" value="TreeGrafter"/>
</dbReference>
<comment type="similarity">
    <text evidence="2">Belongs to the ABC transporter superfamily. ABCB family. Multidrug resistance exporter (TC 3.A.1.201) subfamily.</text>
</comment>
<feature type="domain" description="ABC transmembrane type-1" evidence="15">
    <location>
        <begin position="20"/>
        <end position="326"/>
    </location>
</feature>
<evidence type="ECO:0000259" key="15">
    <source>
        <dbReference type="PROSITE" id="PS50929"/>
    </source>
</evidence>
<sequence>MVGFLELFRFADAFDIVLMIVGLICALINGLGLALRFIIFGQMMDIFIKNSITNSSEAPPTSNNECNGSSGIDIEAEMSKYAWYFAAIGFTVFLMSFFQVWTFSLAATRQTARIRRKFFYAILHQEMSWFDRAKTGTLNSRLTDDINTIRDGLGDKVSMFAQYLSNFVAGIVIGFVYGWKLTLVILSICPLLAATAAISSKLLGSLAAKEISASAKSGAVAEEVLSAIRTVVAFNGQKKALASYEVNLRHAKKFSMRKALATYLSMGISQLLTLSTYGLGIWYGTKLTVDESDIYTIGRVDMIFLAVTMGSFTFGQTAPNVQSVASARVAAYEIYKIIQKKRDIDSSSTDGHKPDKFTGRIEFKNIYFSYPTRPDVHILKGLNLTVEPGKTMALVGSSGSGKSTTIQLLQRFYDPLQGEVTLDGHDLRTLNVKWLREKIGVVSQEPCLFDTTIAENIRYGREDVTNSEIQQAVIEANAYDFISKLPEKFNTVVGAKGAQLSGGQKQRIAIARALVRNPKILLLDEATSALDTQSEAIVQDALDKARAGRTTILIAHRLSTVKTADIIAGFENGIVIEQGSHSELMEKKGVYYSLVMQQNLKDSDEEEEESTEIETDDELSTFDENIQAIIPNETGVRRNSVVSTLSKISRRKSSIKKRKCKKNRNPEPKEDLPEVPLTKVLGWNKPEWLYLIMCLIASVIAGGVWPTFSLLYGKIVGAFRETDGGKRSTVTSIISLIFFALGIISLFVYIIIGYTLGKAGGNLTMRIRSLSFKALLRQEIGWFDDRRNDVGIWITRLATDASQAKGAIGDRLFIFSLTTSTLLTAFIISFVCGWQLTLLILACTPFMVGAFVIKSKSLSGHASENQAALEEAGMISTEAVENIRTVASLTREDAFYEKYAASLKKPYRNALKGGPVNGFIYGMSQSVHFFVAAIVFRFGAWLIVNCYTNFENIFIVYNTALFPAISIGQYSVLAPDFGKAKIAVQRIAKLFERKPLIDSYSEDGNILDNFSGDIEFKDTKFVYPTRPKVQVLQGLNIRVKKGQTLALVGTSGCGKSTTIQLLERFYDPIDGHVLADGIDTKSLNLQWFRSQLGIVSQEPVLFDCSIAENIQYGDNSRIVSEEEIEEAAKAANIHNFIETLPEKYNTHVGDKGAQLSGGQKQRIAIARALVRKPKVLLLDEATSALDTESEQVCKTTIQTHIVLTPVEDVNI</sequence>
<comment type="caution">
    <text evidence="16">The sequence shown here is derived from an EMBL/GenBank/DDBJ whole genome shotgun (WGS) entry which is preliminary data.</text>
</comment>
<dbReference type="PANTHER" id="PTHR43394">
    <property type="entry name" value="ATP-DEPENDENT PERMEASE MDL1, MITOCHONDRIAL"/>
    <property type="match status" value="1"/>
</dbReference>
<dbReference type="InterPro" id="IPR011527">
    <property type="entry name" value="ABC1_TM_dom"/>
</dbReference>
<dbReference type="SUPFAM" id="SSF52540">
    <property type="entry name" value="P-loop containing nucleoside triphosphate hydrolases"/>
    <property type="match status" value="2"/>
</dbReference>
<proteinExistence type="inferred from homology"/>
<evidence type="ECO:0000256" key="6">
    <source>
        <dbReference type="ARBA" id="ARBA00022741"/>
    </source>
</evidence>
<dbReference type="InterPro" id="IPR017871">
    <property type="entry name" value="ABC_transporter-like_CS"/>
</dbReference>
<evidence type="ECO:0000256" key="2">
    <source>
        <dbReference type="ARBA" id="ARBA00007577"/>
    </source>
</evidence>
<dbReference type="FunFam" id="1.20.1560.10:FF:000009">
    <property type="entry name" value="ABC transporter B family member 1"/>
    <property type="match status" value="1"/>
</dbReference>
<dbReference type="PROSITE" id="PS50929">
    <property type="entry name" value="ABC_TM1F"/>
    <property type="match status" value="2"/>
</dbReference>
<evidence type="ECO:0000313" key="16">
    <source>
        <dbReference type="EMBL" id="KAJ1101112.1"/>
    </source>
</evidence>